<organism evidence="5 6">
    <name type="scientific">Viridothelium virens</name>
    <name type="common">Speckled blister lichen</name>
    <name type="synonym">Trypethelium virens</name>
    <dbReference type="NCBI Taxonomy" id="1048519"/>
    <lineage>
        <taxon>Eukaryota</taxon>
        <taxon>Fungi</taxon>
        <taxon>Dikarya</taxon>
        <taxon>Ascomycota</taxon>
        <taxon>Pezizomycotina</taxon>
        <taxon>Dothideomycetes</taxon>
        <taxon>Dothideomycetes incertae sedis</taxon>
        <taxon>Trypetheliales</taxon>
        <taxon>Trypetheliaceae</taxon>
        <taxon>Viridothelium</taxon>
    </lineage>
</organism>
<dbReference type="OrthoDB" id="2260257at2759"/>
<name>A0A6A6GV76_VIRVR</name>
<dbReference type="Pfam" id="PF10342">
    <property type="entry name" value="Kre9_KNH"/>
    <property type="match status" value="1"/>
</dbReference>
<evidence type="ECO:0000313" key="5">
    <source>
        <dbReference type="EMBL" id="KAF2229488.1"/>
    </source>
</evidence>
<dbReference type="AlphaFoldDB" id="A0A6A6GV76"/>
<feature type="region of interest" description="Disordered" evidence="2">
    <location>
        <begin position="138"/>
        <end position="211"/>
    </location>
</feature>
<evidence type="ECO:0000313" key="6">
    <source>
        <dbReference type="Proteomes" id="UP000800092"/>
    </source>
</evidence>
<dbReference type="Proteomes" id="UP000800092">
    <property type="component" value="Unassembled WGS sequence"/>
</dbReference>
<dbReference type="PROSITE" id="PS51257">
    <property type="entry name" value="PROKAR_LIPOPROTEIN"/>
    <property type="match status" value="1"/>
</dbReference>
<dbReference type="InterPro" id="IPR052982">
    <property type="entry name" value="SRP1/TIP1-like"/>
</dbReference>
<keyword evidence="1 3" id="KW-0732">Signal</keyword>
<accession>A0A6A6GV76</accession>
<dbReference type="EMBL" id="ML991862">
    <property type="protein sequence ID" value="KAF2229488.1"/>
    <property type="molecule type" value="Genomic_DNA"/>
</dbReference>
<feature type="domain" description="Yeast cell wall synthesis Kre9/Knh1-like N-terminal" evidence="4">
    <location>
        <begin position="32"/>
        <end position="119"/>
    </location>
</feature>
<dbReference type="PANTHER" id="PTHR40633:SF5">
    <property type="entry name" value="ANCHORED PROTEIN, PUTATIVE (AFU_ORTHOLOGUE AFUA_8G04370)-RELATED"/>
    <property type="match status" value="1"/>
</dbReference>
<sequence>MRFLSVSLLPLLAALACAQGSFSSDQNPFSIPSDGFNATAGQKLTLNWSPTTSGTVSLVLRTGEGNDLEKGVSIASNIQNSGSYGWNVPSDVVKGQYTVEIVDDDHPDTNTNFTPFFQVDSDVTSLSASSSILSTVTSGAPTTSLSLSTVSPSSAPSNSAGTTGATASASGPLTQSGPAGASSTASTTSAPTSSKSVVSTAPGVPSSAASSLSSAISDSSASSAGSMTTSASSTGSGSSPSGSAGATASAASVASSAAAAPTQQAFGGMVAFAIAGVVAAM</sequence>
<protein>
    <recommendedName>
        <fullName evidence="4">Yeast cell wall synthesis Kre9/Knh1-like N-terminal domain-containing protein</fullName>
    </recommendedName>
</protein>
<feature type="signal peptide" evidence="3">
    <location>
        <begin position="1"/>
        <end position="18"/>
    </location>
</feature>
<dbReference type="InterPro" id="IPR018466">
    <property type="entry name" value="Kre9/Knh1-like_N"/>
</dbReference>
<keyword evidence="6" id="KW-1185">Reference proteome</keyword>
<feature type="region of interest" description="Disordered" evidence="2">
    <location>
        <begin position="223"/>
        <end position="246"/>
    </location>
</feature>
<reference evidence="5" key="1">
    <citation type="journal article" date="2020" name="Stud. Mycol.">
        <title>101 Dothideomycetes genomes: a test case for predicting lifestyles and emergence of pathogens.</title>
        <authorList>
            <person name="Haridas S."/>
            <person name="Albert R."/>
            <person name="Binder M."/>
            <person name="Bloem J."/>
            <person name="Labutti K."/>
            <person name="Salamov A."/>
            <person name="Andreopoulos B."/>
            <person name="Baker S."/>
            <person name="Barry K."/>
            <person name="Bills G."/>
            <person name="Bluhm B."/>
            <person name="Cannon C."/>
            <person name="Castanera R."/>
            <person name="Culley D."/>
            <person name="Daum C."/>
            <person name="Ezra D."/>
            <person name="Gonzalez J."/>
            <person name="Henrissat B."/>
            <person name="Kuo A."/>
            <person name="Liang C."/>
            <person name="Lipzen A."/>
            <person name="Lutzoni F."/>
            <person name="Magnuson J."/>
            <person name="Mondo S."/>
            <person name="Nolan M."/>
            <person name="Ohm R."/>
            <person name="Pangilinan J."/>
            <person name="Park H.-J."/>
            <person name="Ramirez L."/>
            <person name="Alfaro M."/>
            <person name="Sun H."/>
            <person name="Tritt A."/>
            <person name="Yoshinaga Y."/>
            <person name="Zwiers L.-H."/>
            <person name="Turgeon B."/>
            <person name="Goodwin S."/>
            <person name="Spatafora J."/>
            <person name="Crous P."/>
            <person name="Grigoriev I."/>
        </authorList>
    </citation>
    <scope>NUCLEOTIDE SEQUENCE</scope>
    <source>
        <strain evidence="5">Tuck. ex Michener</strain>
    </source>
</reference>
<proteinExistence type="predicted"/>
<feature type="chain" id="PRO_5025447315" description="Yeast cell wall synthesis Kre9/Knh1-like N-terminal domain-containing protein" evidence="3">
    <location>
        <begin position="19"/>
        <end position="281"/>
    </location>
</feature>
<dbReference type="PANTHER" id="PTHR40633">
    <property type="entry name" value="MATRIX PROTEIN, PUTATIVE (AFU_ORTHOLOGUE AFUA_8G05410)-RELATED"/>
    <property type="match status" value="1"/>
</dbReference>
<evidence type="ECO:0000259" key="4">
    <source>
        <dbReference type="Pfam" id="PF10342"/>
    </source>
</evidence>
<evidence type="ECO:0000256" key="1">
    <source>
        <dbReference type="ARBA" id="ARBA00022729"/>
    </source>
</evidence>
<evidence type="ECO:0000256" key="3">
    <source>
        <dbReference type="SAM" id="SignalP"/>
    </source>
</evidence>
<evidence type="ECO:0000256" key="2">
    <source>
        <dbReference type="SAM" id="MobiDB-lite"/>
    </source>
</evidence>
<gene>
    <name evidence="5" type="ORF">EV356DRAFT_510856</name>
</gene>